<dbReference type="EMBL" id="CP084930">
    <property type="protein sequence ID" value="USI72018.1"/>
    <property type="molecule type" value="Genomic_DNA"/>
</dbReference>
<feature type="domain" description="Flagellin N-terminal" evidence="4">
    <location>
        <begin position="5"/>
        <end position="140"/>
    </location>
</feature>
<dbReference type="InterPro" id="IPR001029">
    <property type="entry name" value="Flagellin_N"/>
</dbReference>
<dbReference type="InterPro" id="IPR001492">
    <property type="entry name" value="Flagellin"/>
</dbReference>
<dbReference type="PANTHER" id="PTHR42792:SF2">
    <property type="entry name" value="FLAGELLIN"/>
    <property type="match status" value="1"/>
</dbReference>
<accession>A0ABY4X554</accession>
<feature type="domain" description="Flagellin C-terminal" evidence="5">
    <location>
        <begin position="217"/>
        <end position="294"/>
    </location>
</feature>
<evidence type="ECO:0000256" key="1">
    <source>
        <dbReference type="ARBA" id="ARBA00005709"/>
    </source>
</evidence>
<comment type="subcellular location">
    <subcellularLocation>
        <location evidence="3">Secreted</location>
    </subcellularLocation>
    <subcellularLocation>
        <location evidence="3">Bacterial flagellum</location>
    </subcellularLocation>
</comment>
<dbReference type="InterPro" id="IPR046358">
    <property type="entry name" value="Flagellin_C"/>
</dbReference>
<organism evidence="6 7">
    <name type="scientific">Sphingomonas morindae</name>
    <dbReference type="NCBI Taxonomy" id="1541170"/>
    <lineage>
        <taxon>Bacteria</taxon>
        <taxon>Pseudomonadati</taxon>
        <taxon>Pseudomonadota</taxon>
        <taxon>Alphaproteobacteria</taxon>
        <taxon>Sphingomonadales</taxon>
        <taxon>Sphingomonadaceae</taxon>
        <taxon>Sphingomonas</taxon>
    </lineage>
</organism>
<evidence type="ECO:0000256" key="2">
    <source>
        <dbReference type="ARBA" id="ARBA00023143"/>
    </source>
</evidence>
<name>A0ABY4X554_9SPHN</name>
<keyword evidence="3" id="KW-0964">Secreted</keyword>
<dbReference type="SUPFAM" id="SSF64518">
    <property type="entry name" value="Phase 1 flagellin"/>
    <property type="match status" value="1"/>
</dbReference>
<evidence type="ECO:0000313" key="7">
    <source>
        <dbReference type="Proteomes" id="UP001056937"/>
    </source>
</evidence>
<dbReference type="PANTHER" id="PTHR42792">
    <property type="entry name" value="FLAGELLIN"/>
    <property type="match status" value="1"/>
</dbReference>
<protein>
    <recommendedName>
        <fullName evidence="3">Flagellin</fullName>
    </recommendedName>
</protein>
<dbReference type="Pfam" id="PF00700">
    <property type="entry name" value="Flagellin_C"/>
    <property type="match status" value="1"/>
</dbReference>
<comment type="function">
    <text evidence="3">Flagellin is the subunit protein which polymerizes to form the filaments of bacterial flagella.</text>
</comment>
<comment type="similarity">
    <text evidence="1 3">Belongs to the bacterial flagellin family.</text>
</comment>
<dbReference type="Proteomes" id="UP001056937">
    <property type="component" value="Chromosome 1"/>
</dbReference>
<proteinExistence type="inferred from homology"/>
<evidence type="ECO:0000256" key="3">
    <source>
        <dbReference type="RuleBase" id="RU362073"/>
    </source>
</evidence>
<sequence length="295" mass="30868">MGMTINTNVGAMAALQTLNATSKQLQTTQARINTGLNVASTKDDSSTYVIAQKLRGDVSDMKAVTNSLNNGKSVLDVAVSGAEQINEILSTMATKAKEAADPSKSKDDRDILDKDFQKYKETIKTIIDSAEFNGTNLLKKAGGDVSALTSIRSSDATAFVPQTIKVTNQGLEVAATTATATGAIKFSDETKLVDSSTVGATNSNATEAVKLVADTQQAFKAVLGDLGAAARQIETQLTFVSKLSDTVTSGIGNLVDADMAKESANIQALQVKQQLGVQALGIANQTPQTILSLFK</sequence>
<gene>
    <name evidence="6" type="ORF">LHA26_11945</name>
</gene>
<keyword evidence="6" id="KW-0966">Cell projection</keyword>
<keyword evidence="6" id="KW-0282">Flagellum</keyword>
<keyword evidence="2 3" id="KW-0975">Bacterial flagellum</keyword>
<keyword evidence="7" id="KW-1185">Reference proteome</keyword>
<reference evidence="6" key="1">
    <citation type="journal article" date="2022" name="Toxins">
        <title>Genomic Analysis of Sphingopyxis sp. USTB-05 for Biodegrading Cyanobacterial Hepatotoxins.</title>
        <authorList>
            <person name="Liu C."/>
            <person name="Xu Q."/>
            <person name="Zhao Z."/>
            <person name="Zhang H."/>
            <person name="Liu X."/>
            <person name="Yin C."/>
            <person name="Liu Y."/>
            <person name="Yan H."/>
        </authorList>
    </citation>
    <scope>NUCLEOTIDE SEQUENCE</scope>
    <source>
        <strain evidence="6">NBD5</strain>
    </source>
</reference>
<evidence type="ECO:0000259" key="4">
    <source>
        <dbReference type="Pfam" id="PF00669"/>
    </source>
</evidence>
<keyword evidence="6" id="KW-0969">Cilium</keyword>
<dbReference type="Gene3D" id="1.20.1330.10">
    <property type="entry name" value="f41 fragment of flagellin, N-terminal domain"/>
    <property type="match status" value="1"/>
</dbReference>
<dbReference type="RefSeq" id="WP_252165827.1">
    <property type="nucleotide sequence ID" value="NZ_CP084930.1"/>
</dbReference>
<evidence type="ECO:0000313" key="6">
    <source>
        <dbReference type="EMBL" id="USI72018.1"/>
    </source>
</evidence>
<evidence type="ECO:0000259" key="5">
    <source>
        <dbReference type="Pfam" id="PF00700"/>
    </source>
</evidence>
<dbReference type="Pfam" id="PF00669">
    <property type="entry name" value="Flagellin_N"/>
    <property type="match status" value="1"/>
</dbReference>